<accession>A0A2R5GUG6</accession>
<dbReference type="Proteomes" id="UP000241890">
    <property type="component" value="Unassembled WGS sequence"/>
</dbReference>
<protein>
    <submittedName>
        <fullName evidence="1">Uncharacterized protein</fullName>
    </submittedName>
</protein>
<dbReference type="AlphaFoldDB" id="A0A2R5GUG6"/>
<dbReference type="EMBL" id="BEYU01000111">
    <property type="protein sequence ID" value="GBG32021.1"/>
    <property type="molecule type" value="Genomic_DNA"/>
</dbReference>
<name>A0A2R5GUG6_9STRA</name>
<dbReference type="OrthoDB" id="191392at2759"/>
<organism evidence="1 2">
    <name type="scientific">Hondaea fermentalgiana</name>
    <dbReference type="NCBI Taxonomy" id="2315210"/>
    <lineage>
        <taxon>Eukaryota</taxon>
        <taxon>Sar</taxon>
        <taxon>Stramenopiles</taxon>
        <taxon>Bigyra</taxon>
        <taxon>Labyrinthulomycetes</taxon>
        <taxon>Thraustochytrida</taxon>
        <taxon>Thraustochytriidae</taxon>
        <taxon>Hondaea</taxon>
    </lineage>
</organism>
<dbReference type="InParanoid" id="A0A2R5GUG6"/>
<keyword evidence="2" id="KW-1185">Reference proteome</keyword>
<sequence>MTVRGFAELVVIIGCSMLVTRLYERELELAATVLHSPLGMVSVAALVFWTLPLKELGYFCNRLGAIRGQLHNIAPYAPSLMSTLPGILPYTGKVVDNIERVGAFMPIMMQPGCKEYVIPLMPKLMPDLEVMLDAAPTLAPVMPRIAPSLDKILPYAKQLLPYSDALVCIVEVDGWEKLNDYMNVLAPCIDKVAPYTKDLAPYLPQMAPYMPILTKHIDNLTASMDETVTVLDRLMPLLPLLPAADQAGLLNQRLAFKALPKVLKRSFLSNEMASAAALKGASVHLRMVDKLQEMQTALSNKYQLYMGAPKTPPHPMLMDIDDAEDEDALVEHEEFKDDDEDDEFSK</sequence>
<comment type="caution">
    <text evidence="1">The sequence shown here is derived from an EMBL/GenBank/DDBJ whole genome shotgun (WGS) entry which is preliminary data.</text>
</comment>
<evidence type="ECO:0000313" key="2">
    <source>
        <dbReference type="Proteomes" id="UP000241890"/>
    </source>
</evidence>
<gene>
    <name evidence="1" type="ORF">FCC1311_082462</name>
</gene>
<reference evidence="1 2" key="1">
    <citation type="submission" date="2017-12" db="EMBL/GenBank/DDBJ databases">
        <title>Sequencing, de novo assembly and annotation of complete genome of a new Thraustochytrid species, strain FCC1311.</title>
        <authorList>
            <person name="Sedici K."/>
            <person name="Godart F."/>
            <person name="Aiese Cigliano R."/>
            <person name="Sanseverino W."/>
            <person name="Barakat M."/>
            <person name="Ortet P."/>
            <person name="Marechal E."/>
            <person name="Cagnac O."/>
            <person name="Amato A."/>
        </authorList>
    </citation>
    <scope>NUCLEOTIDE SEQUENCE [LARGE SCALE GENOMIC DNA]</scope>
</reference>
<proteinExistence type="predicted"/>
<evidence type="ECO:0000313" key="1">
    <source>
        <dbReference type="EMBL" id="GBG32021.1"/>
    </source>
</evidence>